<proteinExistence type="predicted"/>
<dbReference type="Pfam" id="PF10098">
    <property type="entry name" value="DUF2336"/>
    <property type="match status" value="1"/>
</dbReference>
<dbReference type="InterPro" id="IPR019285">
    <property type="entry name" value="DUF2336"/>
</dbReference>
<keyword evidence="2" id="KW-1185">Reference proteome</keyword>
<dbReference type="RefSeq" id="WP_215341606.1">
    <property type="nucleotide sequence ID" value="NZ_JAGSGD010000001.1"/>
</dbReference>
<gene>
    <name evidence="1" type="ORF">JKL49_15940</name>
</gene>
<name>A0A941D3E8_9CAUL</name>
<sequence>MTRTKLHDLIELAQEPSSSRRRELLRGVTDLFFTTDEPRAPGELSLFDDVLTQLAGEMEVAVRAELAQRMASVDPAPAGLIRSLARDASIDVARPLLEGSTALTEDDLLSVARTRGQDHLRAISQRPVVSEALSEAIVERGDDETLGTLLANQGAEMSRETHEMVIDRATENPALHAAVVARKAMPADLLNEMYFVVEARLRDQILERNRDIDPDELDQALAAGRKTLAARDGALPGDYIEAEKAVRILRLRGAITPPVLAGFLRNRETTKFLVALSELADIDFHTARRILERRELDALSIVCKAAGFDRSLYLTFAVLILDRDSNAMGRAREYGELYENLPREAAQRTIRFWRMRRQTGDVAAA</sequence>
<accession>A0A941D3E8</accession>
<evidence type="ECO:0000313" key="1">
    <source>
        <dbReference type="EMBL" id="MBR7620887.1"/>
    </source>
</evidence>
<dbReference type="PIRSF" id="PIRSF035865">
    <property type="entry name" value="UCP035865"/>
    <property type="match status" value="1"/>
</dbReference>
<dbReference type="AlphaFoldDB" id="A0A941D3E8"/>
<reference evidence="1" key="1">
    <citation type="submission" date="2021-04" db="EMBL/GenBank/DDBJ databases">
        <title>Draft genome assembly of strain Phenylobacterium sp. 20VBR1 using MiniION and Illumina platforms.</title>
        <authorList>
            <person name="Thomas F.A."/>
            <person name="Krishnan K.P."/>
            <person name="Sinha R.K."/>
        </authorList>
    </citation>
    <scope>NUCLEOTIDE SEQUENCE</scope>
    <source>
        <strain evidence="1">20VBR1</strain>
    </source>
</reference>
<organism evidence="1 2">
    <name type="scientific">Phenylobacterium glaciei</name>
    <dbReference type="NCBI Taxonomy" id="2803784"/>
    <lineage>
        <taxon>Bacteria</taxon>
        <taxon>Pseudomonadati</taxon>
        <taxon>Pseudomonadota</taxon>
        <taxon>Alphaproteobacteria</taxon>
        <taxon>Caulobacterales</taxon>
        <taxon>Caulobacteraceae</taxon>
        <taxon>Phenylobacterium</taxon>
    </lineage>
</organism>
<protein>
    <submittedName>
        <fullName evidence="1">DUF2336 domain-containing protein</fullName>
    </submittedName>
</protein>
<dbReference type="EMBL" id="JAGSGD010000001">
    <property type="protein sequence ID" value="MBR7620887.1"/>
    <property type="molecule type" value="Genomic_DNA"/>
</dbReference>
<comment type="caution">
    <text evidence="1">The sequence shown here is derived from an EMBL/GenBank/DDBJ whole genome shotgun (WGS) entry which is preliminary data.</text>
</comment>
<dbReference type="Proteomes" id="UP000622580">
    <property type="component" value="Unassembled WGS sequence"/>
</dbReference>
<dbReference type="InterPro" id="IPR014598">
    <property type="entry name" value="UCP035865"/>
</dbReference>
<evidence type="ECO:0000313" key="2">
    <source>
        <dbReference type="Proteomes" id="UP000622580"/>
    </source>
</evidence>